<feature type="site" description="Important for substrate specificity" evidence="3">
    <location>
        <position position="167"/>
    </location>
</feature>
<dbReference type="GO" id="GO:0005829">
    <property type="term" value="C:cytosol"/>
    <property type="evidence" value="ECO:0007669"/>
    <property type="project" value="TreeGrafter"/>
</dbReference>
<dbReference type="Proteomes" id="UP000034410">
    <property type="component" value="Chromosome"/>
</dbReference>
<evidence type="ECO:0000256" key="2">
    <source>
        <dbReference type="ARBA" id="ARBA00022679"/>
    </source>
</evidence>
<dbReference type="EMBL" id="CP011412">
    <property type="protein sequence ID" value="AKH19643.1"/>
    <property type="molecule type" value="Genomic_DNA"/>
</dbReference>
<comment type="subunit">
    <text evidence="3">Homotrimer.</text>
</comment>
<keyword evidence="1 3" id="KW-0328">Glycosyltransferase</keyword>
<comment type="catalytic activity">
    <reaction evidence="3">
        <text>S-methyl-5'-thioinosine + phosphate = 5-(methylsulfanyl)-alpha-D-ribose 1-phosphate + hypoxanthine</text>
        <dbReference type="Rhea" id="RHEA:30643"/>
        <dbReference type="ChEBI" id="CHEBI:17368"/>
        <dbReference type="ChEBI" id="CHEBI:43474"/>
        <dbReference type="ChEBI" id="CHEBI:48595"/>
        <dbReference type="ChEBI" id="CHEBI:58533"/>
        <dbReference type="EC" id="2.4.2.44"/>
    </reaction>
</comment>
<comment type="miscellaneous">
    <text evidence="3">Although this enzyme belongs to the family of MTA phosphorylases based on sequence homology, it has been shown that conserved amino acid substitutions in the substrate binding pocket convert the substrate specificity of this enzyme from 6-aminopurines to 6-oxopurines.</text>
</comment>
<evidence type="ECO:0000313" key="5">
    <source>
        <dbReference type="EMBL" id="AKH19643.1"/>
    </source>
</evidence>
<dbReference type="InterPro" id="IPR010044">
    <property type="entry name" value="MTAP"/>
</dbReference>
<dbReference type="UniPathway" id="UPA00606"/>
<evidence type="ECO:0000259" key="4">
    <source>
        <dbReference type="Pfam" id="PF01048"/>
    </source>
</evidence>
<dbReference type="Pfam" id="PF01048">
    <property type="entry name" value="PNP_UDP_1"/>
    <property type="match status" value="1"/>
</dbReference>
<keyword evidence="3" id="KW-0660">Purine salvage</keyword>
<organism evidence="5 6">
    <name type="scientific">Sedimenticola thiotaurini</name>
    <dbReference type="NCBI Taxonomy" id="1543721"/>
    <lineage>
        <taxon>Bacteria</taxon>
        <taxon>Pseudomonadati</taxon>
        <taxon>Pseudomonadota</taxon>
        <taxon>Gammaproteobacteria</taxon>
        <taxon>Chromatiales</taxon>
        <taxon>Sedimenticolaceae</taxon>
        <taxon>Sedimenticola</taxon>
    </lineage>
</organism>
<feature type="binding site" evidence="3">
    <location>
        <begin position="209"/>
        <end position="211"/>
    </location>
    <ligand>
        <name>substrate</name>
    </ligand>
</feature>
<dbReference type="SUPFAM" id="SSF53167">
    <property type="entry name" value="Purine and uridine phosphorylases"/>
    <property type="match status" value="1"/>
</dbReference>
<dbReference type="PANTHER" id="PTHR42679:SF2">
    <property type="entry name" value="S-METHYL-5'-THIOADENOSINE PHOSPHORYLASE"/>
    <property type="match status" value="1"/>
</dbReference>
<comment type="similarity">
    <text evidence="3">Belongs to the PNP/MTAP phosphorylase family. MTAP subfamily.</text>
</comment>
<feature type="domain" description="Nucleoside phosphorylase" evidence="4">
    <location>
        <begin position="4"/>
        <end position="243"/>
    </location>
</feature>
<dbReference type="EC" id="2.4.2.44" evidence="3"/>
<dbReference type="HAMAP" id="MF_01963">
    <property type="entry name" value="MTAP"/>
    <property type="match status" value="1"/>
</dbReference>
<evidence type="ECO:0000256" key="1">
    <source>
        <dbReference type="ARBA" id="ARBA00022676"/>
    </source>
</evidence>
<keyword evidence="6" id="KW-1185">Reference proteome</keyword>
<feature type="binding site" evidence="3">
    <location>
        <position position="186"/>
    </location>
    <ligand>
        <name>phosphate</name>
        <dbReference type="ChEBI" id="CHEBI:43474"/>
    </ligand>
</feature>
<dbReference type="GO" id="GO:0006166">
    <property type="term" value="P:purine ribonucleoside salvage"/>
    <property type="evidence" value="ECO:0007669"/>
    <property type="project" value="UniProtKB-UniRule"/>
</dbReference>
<feature type="binding site" evidence="3">
    <location>
        <position position="185"/>
    </location>
    <ligand>
        <name>substrate</name>
    </ligand>
</feature>
<comment type="function">
    <text evidence="3">Catalyzes the reversible phosphorylation of S-methyl-5'-thioinosine (MTI) to hypoxanthine and 5-methylthioribose-1-phosphate. Involved in the breakdown of S-methyl-5'-thioadenosine (MTA), a major by-product of polyamine biosynthesis. Catabolism of (MTA) occurs via deamination to MTI and phosphorolysis to hypoxanthine.</text>
</comment>
<comment type="caution">
    <text evidence="3">Lacks conserved residue(s) required for the propagation of feature annotation.</text>
</comment>
<dbReference type="KEGG" id="seds:AAY24_03900"/>
<dbReference type="AlphaFoldDB" id="A0A0F7JYC1"/>
<sequence>MTDLAIIGGSGLTRLQGLQITRRQVVHTPYGEPSAPVIHGILNQREIAFLPRHGAGHTIPPHKVNYRANIWALEHIGARKILAIAAVGGIGPAMAPGVIAIPDQIIDYTYGRDHTYFEHELSKVTHIDFTYPYSEKMRQSIMRAAKSAGVPVIPNGVYGATQGPRLETAMEINRMERDGCTLVGMTGMPETALARELDLDYACCAVVANWAAGRGDGPISMKQIEQYIGQGMAQIISLIEALVDSLES</sequence>
<feature type="binding site" evidence="3">
    <location>
        <position position="10"/>
    </location>
    <ligand>
        <name>phosphate</name>
        <dbReference type="ChEBI" id="CHEBI:43474"/>
    </ligand>
</feature>
<dbReference type="CDD" id="cd09010">
    <property type="entry name" value="MTAP_SsMTAPII_like_MTIP"/>
    <property type="match status" value="1"/>
</dbReference>
<evidence type="ECO:0000256" key="3">
    <source>
        <dbReference type="HAMAP-Rule" id="MF_01963"/>
    </source>
</evidence>
<dbReference type="NCBIfam" id="NF006599">
    <property type="entry name" value="PRK09136.1"/>
    <property type="match status" value="1"/>
</dbReference>
<dbReference type="RefSeq" id="WP_046858579.1">
    <property type="nucleotide sequence ID" value="NZ_CP011412.1"/>
</dbReference>
<dbReference type="Gene3D" id="3.40.50.1580">
    <property type="entry name" value="Nucleoside phosphorylase domain"/>
    <property type="match status" value="1"/>
</dbReference>
<dbReference type="PANTHER" id="PTHR42679">
    <property type="entry name" value="S-METHYL-5'-THIOADENOSINE PHOSPHORYLASE"/>
    <property type="match status" value="1"/>
</dbReference>
<feature type="binding site" evidence="3">
    <location>
        <begin position="52"/>
        <end position="53"/>
    </location>
    <ligand>
        <name>phosphate</name>
        <dbReference type="ChEBI" id="CHEBI:43474"/>
    </ligand>
</feature>
<dbReference type="GO" id="GO:0019509">
    <property type="term" value="P:L-methionine salvage from methylthioadenosine"/>
    <property type="evidence" value="ECO:0007669"/>
    <property type="project" value="TreeGrafter"/>
</dbReference>
<feature type="site" description="Important for substrate specificity" evidence="3">
    <location>
        <position position="221"/>
    </location>
</feature>
<comment type="pathway">
    <text evidence="3">Purine metabolism; purine nucleoside salvage.</text>
</comment>
<proteinExistence type="inferred from homology"/>
<dbReference type="OrthoDB" id="1523230at2"/>
<dbReference type="InterPro" id="IPR000845">
    <property type="entry name" value="Nucleoside_phosphorylase_d"/>
</dbReference>
<name>A0A0F7JYC1_9GAMM</name>
<keyword evidence="2 3" id="KW-0808">Transferase</keyword>
<dbReference type="GO" id="GO:0017061">
    <property type="term" value="F:S-methyl-5-thioadenosine phosphorylase activity"/>
    <property type="evidence" value="ECO:0007669"/>
    <property type="project" value="InterPro"/>
</dbReference>
<gene>
    <name evidence="5" type="ORF">AAY24_03900</name>
</gene>
<dbReference type="InterPro" id="IPR035994">
    <property type="entry name" value="Nucleoside_phosphorylase_sf"/>
</dbReference>
<dbReference type="PATRIC" id="fig|1543721.4.peg.816"/>
<protein>
    <recommendedName>
        <fullName evidence="3">Probable S-methyl-5'-thioinosine phosphorylase</fullName>
        <ecNumber evidence="3">2.4.2.44</ecNumber>
    </recommendedName>
    <alternativeName>
        <fullName evidence="3">5'-methylthioinosine phosphorylase</fullName>
        <shortName evidence="3">MTI phosphorylase</shortName>
        <shortName evidence="3">MTIP</shortName>
    </alternativeName>
</protein>
<accession>A0A0F7JYC1</accession>
<reference evidence="5 6" key="1">
    <citation type="journal article" date="2015" name="Genome Announc.">
        <title>Complete Genome Sequence of Sedimenticola thiotaurini Strain SIP-G1, a Polyphosphate- and Polyhydroxyalkanoate-Accumulating Sulfur-Oxidizing Gammaproteobacterium Isolated from Salt Marsh Sediments.</title>
        <authorList>
            <person name="Flood B.E."/>
            <person name="Jones D.S."/>
            <person name="Bailey J.V."/>
        </authorList>
    </citation>
    <scope>NUCLEOTIDE SEQUENCE [LARGE SCALE GENOMIC DNA]</scope>
    <source>
        <strain evidence="5 6">SIP-G1</strain>
    </source>
</reference>
<evidence type="ECO:0000313" key="6">
    <source>
        <dbReference type="Proteomes" id="UP000034410"/>
    </source>
</evidence>